<dbReference type="PATRIC" id="fig|953739.5.peg.5499"/>
<evidence type="ECO:0000256" key="1">
    <source>
        <dbReference type="SAM" id="MobiDB-lite"/>
    </source>
</evidence>
<dbReference type="STRING" id="953739.SVEN_3279"/>
<accession>F2RA83</accession>
<feature type="signal peptide" evidence="2">
    <location>
        <begin position="1"/>
        <end position="34"/>
    </location>
</feature>
<keyword evidence="4" id="KW-1185">Reference proteome</keyword>
<evidence type="ECO:0000313" key="3">
    <source>
        <dbReference type="EMBL" id="CCA56565.1"/>
    </source>
</evidence>
<keyword evidence="2" id="KW-0732">Signal</keyword>
<name>F2RA83_STRVP</name>
<dbReference type="Proteomes" id="UP000006854">
    <property type="component" value="Chromosome"/>
</dbReference>
<evidence type="ECO:0000256" key="2">
    <source>
        <dbReference type="SAM" id="SignalP"/>
    </source>
</evidence>
<evidence type="ECO:0000313" key="4">
    <source>
        <dbReference type="Proteomes" id="UP000006854"/>
    </source>
</evidence>
<dbReference type="HOGENOM" id="CLU_1199281_0_0_11"/>
<organism evidence="3 4">
    <name type="scientific">Streptomyces venezuelae (strain ATCC 10712 / CBS 650.69 / DSM 40230 / JCM 4526 / NBRC 13096 / PD 04745)</name>
    <dbReference type="NCBI Taxonomy" id="953739"/>
    <lineage>
        <taxon>Bacteria</taxon>
        <taxon>Bacillati</taxon>
        <taxon>Actinomycetota</taxon>
        <taxon>Actinomycetes</taxon>
        <taxon>Kitasatosporales</taxon>
        <taxon>Streptomycetaceae</taxon>
        <taxon>Streptomyces</taxon>
    </lineage>
</organism>
<reference evidence="3 4" key="1">
    <citation type="journal article" date="2011" name="BMC Genomics">
        <title>Genome-wide analysis of the role of GlnR in Streptomyces venezuelae provides new insights into global nitrogen regulation in actinomycetes.</title>
        <authorList>
            <person name="Pullan S.T."/>
            <person name="Bibb M.J."/>
            <person name="Merrick M."/>
        </authorList>
    </citation>
    <scope>NUCLEOTIDE SEQUENCE [LARGE SCALE GENOMIC DNA]</scope>
    <source>
        <strain evidence="3">ATCC 10712</strain>
    </source>
</reference>
<proteinExistence type="predicted"/>
<gene>
    <name evidence="3" type="ordered locus">SVEN_3279</name>
</gene>
<feature type="chain" id="PRO_5039197672" evidence="2">
    <location>
        <begin position="35"/>
        <end position="231"/>
    </location>
</feature>
<dbReference type="KEGG" id="sve:SVEN_3279"/>
<protein>
    <submittedName>
        <fullName evidence="3">Uncharacterized protein</fullName>
    </submittedName>
</protein>
<feature type="region of interest" description="Disordered" evidence="1">
    <location>
        <begin position="40"/>
        <end position="72"/>
    </location>
</feature>
<sequence>MDAGGPSTGTRLRSTWMKKYWLAAAGVVAAVAIAAPSAVGASAQTPTATRPAAPAKPAAQAKPATPAKPAAPAPVVAPAKAAVPAPNPVRTVRAGQRVDAGQGYTVWLTRDGKHWSGPDGYENFRSVVDGNIDRSQPGVSHQSEGDATGVFHSGLFYGTRNVGRVELTDSAGRKTVATLLALPGRPDWGVWYASTGPVDGNGGGSHGVSLYDRGGKLLAELPRFDFPAGRG</sequence>
<dbReference type="EMBL" id="FR845719">
    <property type="protein sequence ID" value="CCA56565.1"/>
    <property type="molecule type" value="Genomic_DNA"/>
</dbReference>
<dbReference type="eggNOG" id="ENOG5030CF9">
    <property type="taxonomic scope" value="Bacteria"/>
</dbReference>
<dbReference type="AlphaFoldDB" id="F2RA83"/>